<dbReference type="PANTHER" id="PTHR43793:SF2">
    <property type="entry name" value="BIFUNCTIONAL PROTEIN HLDE"/>
    <property type="match status" value="1"/>
</dbReference>
<evidence type="ECO:0000256" key="2">
    <source>
        <dbReference type="ARBA" id="ARBA00022679"/>
    </source>
</evidence>
<sequence length="166" mass="18806">MTKPEVIQRKILRQPELDRVLAYWRFRDQKIVFTNGCFDIIHLGHIDYLAKAAGLGNKLIIGLNTDASTRRLKGPHRPINDENARAMIIASFSFVDAVVLFDEDTPYNLISAIQPDILVKGADYRAEDIAGYDIVKAKGGKVETLEYLPGYSTSLIEKRIRERESQ</sequence>
<dbReference type="SUPFAM" id="SSF52374">
    <property type="entry name" value="Nucleotidylyl transferase"/>
    <property type="match status" value="1"/>
</dbReference>
<dbReference type="Gene3D" id="3.40.50.620">
    <property type="entry name" value="HUPs"/>
    <property type="match status" value="1"/>
</dbReference>
<evidence type="ECO:0000256" key="6">
    <source>
        <dbReference type="ARBA" id="ARBA00023277"/>
    </source>
</evidence>
<dbReference type="GO" id="GO:0016779">
    <property type="term" value="F:nucleotidyltransferase activity"/>
    <property type="evidence" value="ECO:0007669"/>
    <property type="project" value="UniProtKB-KW"/>
</dbReference>
<keyword evidence="3" id="KW-0548">Nucleotidyltransferase</keyword>
<comment type="catalytic activity">
    <reaction evidence="7">
        <text>D-glycero-beta-D-manno-heptose 1-phosphate + ATP + H(+) = ADP-D-glycero-beta-D-manno-heptose + diphosphate</text>
        <dbReference type="Rhea" id="RHEA:27465"/>
        <dbReference type="ChEBI" id="CHEBI:15378"/>
        <dbReference type="ChEBI" id="CHEBI:30616"/>
        <dbReference type="ChEBI" id="CHEBI:33019"/>
        <dbReference type="ChEBI" id="CHEBI:59967"/>
        <dbReference type="ChEBI" id="CHEBI:61593"/>
        <dbReference type="EC" id="2.7.7.70"/>
    </reaction>
</comment>
<evidence type="ECO:0000256" key="3">
    <source>
        <dbReference type="ARBA" id="ARBA00022695"/>
    </source>
</evidence>
<gene>
    <name evidence="9" type="primary">hldE_5</name>
    <name evidence="9" type="ORF">SDC9_28998</name>
</gene>
<evidence type="ECO:0000256" key="4">
    <source>
        <dbReference type="ARBA" id="ARBA00022741"/>
    </source>
</evidence>
<proteinExistence type="predicted"/>
<name>A0A644UVD5_9ZZZZ</name>
<evidence type="ECO:0000256" key="5">
    <source>
        <dbReference type="ARBA" id="ARBA00022840"/>
    </source>
</evidence>
<evidence type="ECO:0000256" key="1">
    <source>
        <dbReference type="ARBA" id="ARBA00012519"/>
    </source>
</evidence>
<dbReference type="GO" id="GO:0005975">
    <property type="term" value="P:carbohydrate metabolic process"/>
    <property type="evidence" value="ECO:0007669"/>
    <property type="project" value="InterPro"/>
</dbReference>
<dbReference type="InterPro" id="IPR011914">
    <property type="entry name" value="RfaE_dom_II"/>
</dbReference>
<accession>A0A644UVD5</accession>
<evidence type="ECO:0000313" key="9">
    <source>
        <dbReference type="EMBL" id="MPL83048.1"/>
    </source>
</evidence>
<dbReference type="NCBIfam" id="TIGR02199">
    <property type="entry name" value="rfaE_dom_II"/>
    <property type="match status" value="1"/>
</dbReference>
<comment type="caution">
    <text evidence="9">The sequence shown here is derived from an EMBL/GenBank/DDBJ whole genome shotgun (WGS) entry which is preliminary data.</text>
</comment>
<dbReference type="Pfam" id="PF01467">
    <property type="entry name" value="CTP_transf_like"/>
    <property type="match status" value="1"/>
</dbReference>
<dbReference type="NCBIfam" id="TIGR00125">
    <property type="entry name" value="cyt_tran_rel"/>
    <property type="match status" value="1"/>
</dbReference>
<dbReference type="EMBL" id="VSSQ01000171">
    <property type="protein sequence ID" value="MPL83048.1"/>
    <property type="molecule type" value="Genomic_DNA"/>
</dbReference>
<keyword evidence="5" id="KW-0067">ATP-binding</keyword>
<keyword evidence="2" id="KW-0808">Transferase</keyword>
<evidence type="ECO:0000259" key="8">
    <source>
        <dbReference type="Pfam" id="PF01467"/>
    </source>
</evidence>
<dbReference type="GO" id="GO:0005524">
    <property type="term" value="F:ATP binding"/>
    <property type="evidence" value="ECO:0007669"/>
    <property type="project" value="UniProtKB-KW"/>
</dbReference>
<dbReference type="GO" id="GO:0016773">
    <property type="term" value="F:phosphotransferase activity, alcohol group as acceptor"/>
    <property type="evidence" value="ECO:0007669"/>
    <property type="project" value="InterPro"/>
</dbReference>
<protein>
    <recommendedName>
        <fullName evidence="1">D-glycero-beta-D-manno-heptose 1-phosphate adenylyltransferase</fullName>
        <ecNumber evidence="1">2.7.7.70</ecNumber>
    </recommendedName>
</protein>
<dbReference type="InterPro" id="IPR050385">
    <property type="entry name" value="Archaeal_FAD_synthase"/>
</dbReference>
<organism evidence="9">
    <name type="scientific">bioreactor metagenome</name>
    <dbReference type="NCBI Taxonomy" id="1076179"/>
    <lineage>
        <taxon>unclassified sequences</taxon>
        <taxon>metagenomes</taxon>
        <taxon>ecological metagenomes</taxon>
    </lineage>
</organism>
<evidence type="ECO:0000256" key="7">
    <source>
        <dbReference type="ARBA" id="ARBA00047428"/>
    </source>
</evidence>
<dbReference type="InterPro" id="IPR014729">
    <property type="entry name" value="Rossmann-like_a/b/a_fold"/>
</dbReference>
<dbReference type="EC" id="2.7.7.70" evidence="1"/>
<dbReference type="PANTHER" id="PTHR43793">
    <property type="entry name" value="FAD SYNTHASE"/>
    <property type="match status" value="1"/>
</dbReference>
<dbReference type="AlphaFoldDB" id="A0A644UVD5"/>
<feature type="domain" description="Cytidyltransferase-like" evidence="8">
    <location>
        <begin position="33"/>
        <end position="127"/>
    </location>
</feature>
<keyword evidence="6" id="KW-0119">Carbohydrate metabolism</keyword>
<dbReference type="InterPro" id="IPR004821">
    <property type="entry name" value="Cyt_trans-like"/>
</dbReference>
<keyword evidence="4" id="KW-0547">Nucleotide-binding</keyword>
<reference evidence="9" key="1">
    <citation type="submission" date="2019-08" db="EMBL/GenBank/DDBJ databases">
        <authorList>
            <person name="Kucharzyk K."/>
            <person name="Murdoch R.W."/>
            <person name="Higgins S."/>
            <person name="Loffler F."/>
        </authorList>
    </citation>
    <scope>NUCLEOTIDE SEQUENCE</scope>
</reference>